<dbReference type="InterPro" id="IPR031680">
    <property type="entry name" value="Hepar_II_III_N"/>
</dbReference>
<evidence type="ECO:0000313" key="9">
    <source>
        <dbReference type="Proteomes" id="UP000223913"/>
    </source>
</evidence>
<feature type="domain" description="Heparinase II/III-like C-terminal" evidence="6">
    <location>
        <begin position="413"/>
        <end position="651"/>
    </location>
</feature>
<keyword evidence="3" id="KW-0574">Periplasm</keyword>
<dbReference type="EMBL" id="PDUD01000021">
    <property type="protein sequence ID" value="PHN05492.1"/>
    <property type="molecule type" value="Genomic_DNA"/>
</dbReference>
<keyword evidence="9" id="KW-1185">Reference proteome</keyword>
<evidence type="ECO:0000256" key="1">
    <source>
        <dbReference type="ARBA" id="ARBA00004418"/>
    </source>
</evidence>
<dbReference type="Pfam" id="PF16889">
    <property type="entry name" value="Hepar_II_III_N"/>
    <property type="match status" value="1"/>
</dbReference>
<dbReference type="GO" id="GO:0042597">
    <property type="term" value="C:periplasmic space"/>
    <property type="evidence" value="ECO:0007669"/>
    <property type="project" value="UniProtKB-SubCell"/>
</dbReference>
<name>A0A2D0NAF2_FLAN2</name>
<dbReference type="Gene3D" id="1.50.10.100">
    <property type="entry name" value="Chondroitin AC/alginate lyase"/>
    <property type="match status" value="1"/>
</dbReference>
<evidence type="ECO:0000256" key="2">
    <source>
        <dbReference type="ARBA" id="ARBA00022729"/>
    </source>
</evidence>
<organism evidence="8 9">
    <name type="scientific">Flavilitoribacter nigricans (strain ATCC 23147 / DSM 23189 / NBRC 102662 / NCIMB 1420 / SS-2)</name>
    <name type="common">Lewinella nigricans</name>
    <dbReference type="NCBI Taxonomy" id="1122177"/>
    <lineage>
        <taxon>Bacteria</taxon>
        <taxon>Pseudomonadati</taxon>
        <taxon>Bacteroidota</taxon>
        <taxon>Saprospiria</taxon>
        <taxon>Saprospirales</taxon>
        <taxon>Lewinellaceae</taxon>
        <taxon>Flavilitoribacter</taxon>
    </lineage>
</organism>
<dbReference type="InterPro" id="IPR008929">
    <property type="entry name" value="Chondroitin_lyas"/>
</dbReference>
<evidence type="ECO:0000259" key="7">
    <source>
        <dbReference type="Pfam" id="PF16889"/>
    </source>
</evidence>
<evidence type="ECO:0000256" key="3">
    <source>
        <dbReference type="ARBA" id="ARBA00022764"/>
    </source>
</evidence>
<dbReference type="GO" id="GO:0016829">
    <property type="term" value="F:lyase activity"/>
    <property type="evidence" value="ECO:0007669"/>
    <property type="project" value="UniProtKB-KW"/>
</dbReference>
<feature type="domain" description="Heparin-sulfate lyase N-terminal" evidence="7">
    <location>
        <begin position="46"/>
        <end position="380"/>
    </location>
</feature>
<dbReference type="Gene3D" id="2.70.98.70">
    <property type="match status" value="1"/>
</dbReference>
<keyword evidence="2 5" id="KW-0732">Signal</keyword>
<sequence>MLLRYCYCFLLFILLGCVGTTDPSDWTGVDTVAEVWEVYPERIRSLFAALDTDRDELAAVQQQLSEGDTLAAAESLVAYFRQLDRDWVAGALDPMSQAEAFPIALTMLADSVSIHEVKDRIPRNEDGGWQWDHTGPEQDAEFAYSLNTQSYLPALYIYFASIEDAESVALFDRIVKDWVVHHPLPAEGDSIYLVLQTPSNIDYRDIGEMEWRTLDTGRRLGSAWPQLFYAFQGVDAFSPATRLLMLSSMAEQAAYLRQYHKSGHNWTTMEMNGLALVGLGFPEFRSSEDWVDYALGVMSEEINRQVYPDGIQTEVSTKTQWVALRRFETIAVNLGKAGREVSDQYIKRLEEMYNYLAYGMRPDGNQPLNNDSDLEDLRPRVLTAAEKFARTDWVYIATNGEKGVRPEVGPTLTFPWAGIHIMRNGWDAKAHWSLFDTGPYGTGHQHRDKLHLSVTAFGKDLLVDGGRYTHRDYFSFDPTMWRGYFRSSFSHNTILVDGNGQNAGALRADAALESGTDYIHRADLDYAAGSFEQGYENVEGTAVHSRSVLYLRDQYWIVLDKFATDRPRDLQVLWHYAPSCEVVLEDLQAVSTNADGANLRIVPAGKENWAPKIIKGQEKPHIQGWYSANYGEKVPNPTLVYSTSIEQSATFAWVLVPKDGLVGAVDAKIEEKAEVVVITVTEAGHDPVVITLPRDKDLDRLNVSGQ</sequence>
<dbReference type="PROSITE" id="PS51257">
    <property type="entry name" value="PROKAR_LIPOPROTEIN"/>
    <property type="match status" value="1"/>
</dbReference>
<dbReference type="OrthoDB" id="7335480at2"/>
<protein>
    <submittedName>
        <fullName evidence="8">Uncharacterized protein</fullName>
    </submittedName>
</protein>
<evidence type="ECO:0000256" key="5">
    <source>
        <dbReference type="SAM" id="SignalP"/>
    </source>
</evidence>
<dbReference type="SUPFAM" id="SSF48230">
    <property type="entry name" value="Chondroitin AC/alginate lyase"/>
    <property type="match status" value="1"/>
</dbReference>
<evidence type="ECO:0000313" key="8">
    <source>
        <dbReference type="EMBL" id="PHN05492.1"/>
    </source>
</evidence>
<evidence type="ECO:0000256" key="4">
    <source>
        <dbReference type="ARBA" id="ARBA00023239"/>
    </source>
</evidence>
<keyword evidence="4" id="KW-0456">Lyase</keyword>
<comment type="subcellular location">
    <subcellularLocation>
        <location evidence="1">Periplasm</location>
    </subcellularLocation>
</comment>
<dbReference type="AlphaFoldDB" id="A0A2D0NAF2"/>
<evidence type="ECO:0000259" key="6">
    <source>
        <dbReference type="Pfam" id="PF07940"/>
    </source>
</evidence>
<gene>
    <name evidence="8" type="ORF">CRP01_15975</name>
</gene>
<reference evidence="8 9" key="1">
    <citation type="submission" date="2017-10" db="EMBL/GenBank/DDBJ databases">
        <title>The draft genome sequence of Lewinella nigricans NBRC 102662.</title>
        <authorList>
            <person name="Wang K."/>
        </authorList>
    </citation>
    <scope>NUCLEOTIDE SEQUENCE [LARGE SCALE GENOMIC DNA]</scope>
    <source>
        <strain evidence="8 9">NBRC 102662</strain>
    </source>
</reference>
<feature type="chain" id="PRO_5012157933" evidence="5">
    <location>
        <begin position="21"/>
        <end position="706"/>
    </location>
</feature>
<feature type="signal peptide" evidence="5">
    <location>
        <begin position="1"/>
        <end position="20"/>
    </location>
</feature>
<dbReference type="PANTHER" id="PTHR39210">
    <property type="entry name" value="HEPARIN-SULFATE LYASE"/>
    <property type="match status" value="1"/>
</dbReference>
<accession>A0A2D0NAF2</accession>
<proteinExistence type="predicted"/>
<dbReference type="PANTHER" id="PTHR39210:SF1">
    <property type="entry name" value="HEPARIN-SULFATE LYASE"/>
    <property type="match status" value="1"/>
</dbReference>
<dbReference type="RefSeq" id="WP_099151068.1">
    <property type="nucleotide sequence ID" value="NZ_PDUD01000021.1"/>
</dbReference>
<dbReference type="Proteomes" id="UP000223913">
    <property type="component" value="Unassembled WGS sequence"/>
</dbReference>
<dbReference type="Pfam" id="PF07940">
    <property type="entry name" value="Hepar_II_III_C"/>
    <property type="match status" value="1"/>
</dbReference>
<comment type="caution">
    <text evidence="8">The sequence shown here is derived from an EMBL/GenBank/DDBJ whole genome shotgun (WGS) entry which is preliminary data.</text>
</comment>
<dbReference type="InterPro" id="IPR012480">
    <property type="entry name" value="Hepar_II_III_C"/>
</dbReference>